<dbReference type="Proteomes" id="UP001145021">
    <property type="component" value="Unassembled WGS sequence"/>
</dbReference>
<name>A0A9W7XMB7_9FUNG</name>
<protein>
    <submittedName>
        <fullName evidence="1">Uncharacterized protein</fullName>
    </submittedName>
</protein>
<dbReference type="EMBL" id="JANBOH010000097">
    <property type="protein sequence ID" value="KAJ1645612.1"/>
    <property type="molecule type" value="Genomic_DNA"/>
</dbReference>
<evidence type="ECO:0000313" key="2">
    <source>
        <dbReference type="Proteomes" id="UP001145021"/>
    </source>
</evidence>
<gene>
    <name evidence="1" type="ORF">LPJ64_002817</name>
</gene>
<keyword evidence="2" id="KW-1185">Reference proteome</keyword>
<accession>A0A9W7XMB7</accession>
<sequence>MSNKDLKCRIASPDDSPSSELLLSKFLSICKDWRSIALPHVCKTLIIDASSRKRPIKLYYPLWSQIDMPPVESFDKVKSVSIDTGLLNLINGDLLSNLQQGHKHMRLEKATSLDFNIIVLGRNERVPEQINAEDRDNVSMLAKHIKEIMPEIKSIGLSFFHISPQITSFIGLFVSKLEAFFGIQVSTTICPSRISILDSSTSINVPGRLTSVKCWWDGYYYLSKELILQNAQSLKYLEIIFSHALDLNDLIEDYQGNPVVYPNMEKLRLVNSMLEDADYEPNTPSTEVQFPKLRYLLIDIKYPFIDDILFRGNHQTLMFLYIKPCLGVMDILRKYQVFESHPFSSLFHIMVSPPVEQLERELWPEERFELALNSSNIVQTLILEHMKKASCLINALPDYKHNLKNLYILSMRLTPVTLENIFLIAKHLSALHEFHSVYQGLGKQLEIIQEEELPEYVSKNFSIFSKLAIWEIWNEDSEMLDSLAMACLLLSIACQDFANLAYAEPSFEKMYLFNQALQSLGKSPAFADYSDNMSRILFKEL</sequence>
<proteinExistence type="predicted"/>
<comment type="caution">
    <text evidence="1">The sequence shown here is derived from an EMBL/GenBank/DDBJ whole genome shotgun (WGS) entry which is preliminary data.</text>
</comment>
<organism evidence="1 2">
    <name type="scientific">Coemansia asiatica</name>
    <dbReference type="NCBI Taxonomy" id="1052880"/>
    <lineage>
        <taxon>Eukaryota</taxon>
        <taxon>Fungi</taxon>
        <taxon>Fungi incertae sedis</taxon>
        <taxon>Zoopagomycota</taxon>
        <taxon>Kickxellomycotina</taxon>
        <taxon>Kickxellomycetes</taxon>
        <taxon>Kickxellales</taxon>
        <taxon>Kickxellaceae</taxon>
        <taxon>Coemansia</taxon>
    </lineage>
</organism>
<dbReference type="AlphaFoldDB" id="A0A9W7XMB7"/>
<reference evidence="1" key="1">
    <citation type="submission" date="2022-07" db="EMBL/GenBank/DDBJ databases">
        <title>Phylogenomic reconstructions and comparative analyses of Kickxellomycotina fungi.</title>
        <authorList>
            <person name="Reynolds N.K."/>
            <person name="Stajich J.E."/>
            <person name="Barry K."/>
            <person name="Grigoriev I.V."/>
            <person name="Crous P."/>
            <person name="Smith M.E."/>
        </authorList>
    </citation>
    <scope>NUCLEOTIDE SEQUENCE</scope>
    <source>
        <strain evidence="1">NBRC 105413</strain>
    </source>
</reference>
<evidence type="ECO:0000313" key="1">
    <source>
        <dbReference type="EMBL" id="KAJ1645612.1"/>
    </source>
</evidence>